<accession>A0ACC2SQ97</accession>
<evidence type="ECO:0000313" key="2">
    <source>
        <dbReference type="Proteomes" id="UP001165960"/>
    </source>
</evidence>
<protein>
    <submittedName>
        <fullName evidence="1">Uncharacterized protein</fullName>
    </submittedName>
</protein>
<dbReference type="Proteomes" id="UP001165960">
    <property type="component" value="Unassembled WGS sequence"/>
</dbReference>
<name>A0ACC2SQ97_9FUNG</name>
<reference evidence="1" key="1">
    <citation type="submission" date="2022-04" db="EMBL/GenBank/DDBJ databases">
        <title>Genome of the entomopathogenic fungus Entomophthora muscae.</title>
        <authorList>
            <person name="Elya C."/>
            <person name="Lovett B.R."/>
            <person name="Lee E."/>
            <person name="Macias A.M."/>
            <person name="Hajek A.E."/>
            <person name="De Bivort B.L."/>
            <person name="Kasson M.T."/>
            <person name="De Fine Licht H.H."/>
            <person name="Stajich J.E."/>
        </authorList>
    </citation>
    <scope>NUCLEOTIDE SEQUENCE</scope>
    <source>
        <strain evidence="1">Berkeley</strain>
    </source>
</reference>
<gene>
    <name evidence="1" type="ORF">DSO57_1029671</name>
</gene>
<comment type="caution">
    <text evidence="1">The sequence shown here is derived from an EMBL/GenBank/DDBJ whole genome shotgun (WGS) entry which is preliminary data.</text>
</comment>
<sequence length="196" mass="20474">MMLSLVSLLGVLFGGRSFPNSQINPLPNLGPFSFPLIVYQCLLCGGAFDPTMPLCMLRFTSHFGNNVTAPVAFPTDRSCCLFATSCKVANCPASSSAKGKLNKASWVPTTGAASSIVPGYVTSDHHIYCSRPPGATLPVQDQLTFTSSVKGSLAVSAVIDTFSAPCLAERAPARSPTSNLLLPPSILLVPALTSIP</sequence>
<evidence type="ECO:0000313" key="1">
    <source>
        <dbReference type="EMBL" id="KAJ9064518.1"/>
    </source>
</evidence>
<organism evidence="1 2">
    <name type="scientific">Entomophthora muscae</name>
    <dbReference type="NCBI Taxonomy" id="34485"/>
    <lineage>
        <taxon>Eukaryota</taxon>
        <taxon>Fungi</taxon>
        <taxon>Fungi incertae sedis</taxon>
        <taxon>Zoopagomycota</taxon>
        <taxon>Entomophthoromycotina</taxon>
        <taxon>Entomophthoromycetes</taxon>
        <taxon>Entomophthorales</taxon>
        <taxon>Entomophthoraceae</taxon>
        <taxon>Entomophthora</taxon>
    </lineage>
</organism>
<keyword evidence="2" id="KW-1185">Reference proteome</keyword>
<proteinExistence type="predicted"/>
<dbReference type="EMBL" id="QTSX02004458">
    <property type="protein sequence ID" value="KAJ9064518.1"/>
    <property type="molecule type" value="Genomic_DNA"/>
</dbReference>